<dbReference type="EMBL" id="HBIN01021010">
    <property type="protein sequence ID" value="CAE0446079.1"/>
    <property type="molecule type" value="Transcribed_RNA"/>
</dbReference>
<proteinExistence type="predicted"/>
<organism evidence="2">
    <name type="scientific">Aplanochytrium stocchinoi</name>
    <dbReference type="NCBI Taxonomy" id="215587"/>
    <lineage>
        <taxon>Eukaryota</taxon>
        <taxon>Sar</taxon>
        <taxon>Stramenopiles</taxon>
        <taxon>Bigyra</taxon>
        <taxon>Labyrinthulomycetes</taxon>
        <taxon>Thraustochytrida</taxon>
        <taxon>Thraustochytriidae</taxon>
        <taxon>Aplanochytrium</taxon>
    </lineage>
</organism>
<feature type="region of interest" description="Disordered" evidence="1">
    <location>
        <begin position="227"/>
        <end position="255"/>
    </location>
</feature>
<feature type="compositionally biased region" description="Acidic residues" evidence="1">
    <location>
        <begin position="235"/>
        <end position="249"/>
    </location>
</feature>
<reference evidence="2" key="1">
    <citation type="submission" date="2021-01" db="EMBL/GenBank/DDBJ databases">
        <authorList>
            <person name="Corre E."/>
            <person name="Pelletier E."/>
            <person name="Niang G."/>
            <person name="Scheremetjew M."/>
            <person name="Finn R."/>
            <person name="Kale V."/>
            <person name="Holt S."/>
            <person name="Cochrane G."/>
            <person name="Meng A."/>
            <person name="Brown T."/>
            <person name="Cohen L."/>
        </authorList>
    </citation>
    <scope>NUCLEOTIDE SEQUENCE</scope>
    <source>
        <strain evidence="2">GSBS06</strain>
    </source>
</reference>
<evidence type="ECO:0000313" key="2">
    <source>
        <dbReference type="EMBL" id="CAE0446079.1"/>
    </source>
</evidence>
<sequence length="282" mass="32778">MCKTMASKKGIIQQQVLSDEELRVAAQALYDKNLSMLVEKARSKRSMWRITLDDAGVIVNVGKCRPGKTKPERDSFVLIVPGDSKEPKFGSLNGLSGYQVGIAQLLEQDLKKLFAVNQVAYCLTKSPKLGYMAKEKALLLGGLAMEQQLETYSERFGQLPKSEAQVIEENDEVRKISLRNKEMEKLEVLSEEPLSFEVVLEQERREMAKQNREQRRQKLKARIRRIDMYSSSTDSETDPDEDYGEEKDVEEQKYSEEQKANKYFKYFYRLNNQRYQYIYIYT</sequence>
<accession>A0A7S3PPD3</accession>
<dbReference type="AlphaFoldDB" id="A0A7S3PPD3"/>
<name>A0A7S3PPD3_9STRA</name>
<evidence type="ECO:0000256" key="1">
    <source>
        <dbReference type="SAM" id="MobiDB-lite"/>
    </source>
</evidence>
<protein>
    <submittedName>
        <fullName evidence="2">Uncharacterized protein</fullName>
    </submittedName>
</protein>
<gene>
    <name evidence="2" type="ORF">ASTO00021_LOCUS16086</name>
</gene>